<evidence type="ECO:0000313" key="8">
    <source>
        <dbReference type="Proteomes" id="UP001569904"/>
    </source>
</evidence>
<dbReference type="CDD" id="cd00609">
    <property type="entry name" value="AAT_like"/>
    <property type="match status" value="1"/>
</dbReference>
<dbReference type="CDD" id="cd07377">
    <property type="entry name" value="WHTH_GntR"/>
    <property type="match status" value="1"/>
</dbReference>
<keyword evidence="7" id="KW-0032">Aminotransferase</keyword>
<proteinExistence type="inferred from homology"/>
<evidence type="ECO:0000313" key="7">
    <source>
        <dbReference type="EMBL" id="MFA1557278.1"/>
    </source>
</evidence>
<dbReference type="SUPFAM" id="SSF53383">
    <property type="entry name" value="PLP-dependent transferases"/>
    <property type="match status" value="1"/>
</dbReference>
<evidence type="ECO:0000259" key="6">
    <source>
        <dbReference type="PROSITE" id="PS50949"/>
    </source>
</evidence>
<keyword evidence="3" id="KW-0805">Transcription regulation</keyword>
<keyword evidence="8" id="KW-1185">Reference proteome</keyword>
<dbReference type="Pfam" id="PF00392">
    <property type="entry name" value="GntR"/>
    <property type="match status" value="1"/>
</dbReference>
<dbReference type="EMBL" id="JAXCEH010000020">
    <property type="protein sequence ID" value="MFA1557278.1"/>
    <property type="molecule type" value="Genomic_DNA"/>
</dbReference>
<dbReference type="RefSeq" id="WP_371944022.1">
    <property type="nucleotide sequence ID" value="NZ_JAXCEH010000020.1"/>
</dbReference>
<sequence length="446" mass="46093">MEDFRRIADEVAAGIAAGRLRPGDRLPPQRAFAREHGIAASTASRVYRELGRRGLVAGEVGRGTFVRAAGPAPAPALAEPAGARVDLELSQPLVPEQNALLAAGVARLLRPDVLDAALGPVGVAGTAAAREAAAALLAAPGLRPDPSRVLFAGNGRQAIAGAVAALVPPGGRLAVEALTYPVIKGVAARLGVTLVPVAADEHGLRPDALADAHRVSPLGALYLQPTLHNPSGTTMPWRRRAEIAALLERLGLNAIEDRVWAFLQEDGPQPLASLAARRTVLVDSLSKRLAPGLTLGFAVPPAELSGRVAAALRSGAWGPTRFALEAATGWITDGTLDAVTRAKRADAAARWRIAAERLASAGVRSGPCSYFCWWDLPPQWRAETFVAAAARRGIAVTPAAAFVAGTGAAPRAVRVGLASPPLETLSRALDVLAEIAAGTPDDLPVD</sequence>
<comment type="similarity">
    <text evidence="1">In the C-terminal section; belongs to the class-I pyridoxal-phosphate-dependent aminotransferase family.</text>
</comment>
<evidence type="ECO:0000256" key="5">
    <source>
        <dbReference type="ARBA" id="ARBA00023163"/>
    </source>
</evidence>
<dbReference type="InterPro" id="IPR015421">
    <property type="entry name" value="PyrdxlP-dep_Trfase_major"/>
</dbReference>
<keyword evidence="7" id="KW-0808">Transferase</keyword>
<protein>
    <submittedName>
        <fullName evidence="7">PLP-dependent aminotransferase family protein</fullName>
    </submittedName>
</protein>
<dbReference type="SMART" id="SM00345">
    <property type="entry name" value="HTH_GNTR"/>
    <property type="match status" value="1"/>
</dbReference>
<dbReference type="InterPro" id="IPR000524">
    <property type="entry name" value="Tscrpt_reg_HTH_GntR"/>
</dbReference>
<evidence type="ECO:0000256" key="3">
    <source>
        <dbReference type="ARBA" id="ARBA00023015"/>
    </source>
</evidence>
<dbReference type="InterPro" id="IPR015424">
    <property type="entry name" value="PyrdxlP-dep_Trfase"/>
</dbReference>
<organism evidence="7 8">
    <name type="scientific">Actinomadura chokoriensis</name>
    <dbReference type="NCBI Taxonomy" id="454156"/>
    <lineage>
        <taxon>Bacteria</taxon>
        <taxon>Bacillati</taxon>
        <taxon>Actinomycetota</taxon>
        <taxon>Actinomycetes</taxon>
        <taxon>Streptosporangiales</taxon>
        <taxon>Thermomonosporaceae</taxon>
        <taxon>Actinomadura</taxon>
    </lineage>
</organism>
<keyword evidence="2" id="KW-0663">Pyridoxal phosphate</keyword>
<dbReference type="InterPro" id="IPR036388">
    <property type="entry name" value="WH-like_DNA-bd_sf"/>
</dbReference>
<dbReference type="InterPro" id="IPR036390">
    <property type="entry name" value="WH_DNA-bd_sf"/>
</dbReference>
<comment type="caution">
    <text evidence="7">The sequence shown here is derived from an EMBL/GenBank/DDBJ whole genome shotgun (WGS) entry which is preliminary data.</text>
</comment>
<keyword evidence="4" id="KW-0238">DNA-binding</keyword>
<dbReference type="Gene3D" id="3.40.640.10">
    <property type="entry name" value="Type I PLP-dependent aspartate aminotransferase-like (Major domain)"/>
    <property type="match status" value="1"/>
</dbReference>
<dbReference type="GO" id="GO:0008483">
    <property type="term" value="F:transaminase activity"/>
    <property type="evidence" value="ECO:0007669"/>
    <property type="project" value="UniProtKB-KW"/>
</dbReference>
<evidence type="ECO:0000256" key="4">
    <source>
        <dbReference type="ARBA" id="ARBA00023125"/>
    </source>
</evidence>
<dbReference type="Proteomes" id="UP001569904">
    <property type="component" value="Unassembled WGS sequence"/>
</dbReference>
<dbReference type="Gene3D" id="3.90.1150.10">
    <property type="entry name" value="Aspartate Aminotransferase, domain 1"/>
    <property type="match status" value="1"/>
</dbReference>
<evidence type="ECO:0000256" key="2">
    <source>
        <dbReference type="ARBA" id="ARBA00022898"/>
    </source>
</evidence>
<keyword evidence="5" id="KW-0804">Transcription</keyword>
<gene>
    <name evidence="7" type="ORF">SM436_26665</name>
</gene>
<reference evidence="7 8" key="1">
    <citation type="submission" date="2023-11" db="EMBL/GenBank/DDBJ databases">
        <title>Actinomadura monticuli sp. nov., isolated from volcanic ash.</title>
        <authorList>
            <person name="Lee S.D."/>
            <person name="Yang H."/>
            <person name="Kim I.S."/>
        </authorList>
    </citation>
    <scope>NUCLEOTIDE SEQUENCE [LARGE SCALE GENOMIC DNA]</scope>
    <source>
        <strain evidence="7 8">DSM 45346</strain>
    </source>
</reference>
<dbReference type="InterPro" id="IPR051446">
    <property type="entry name" value="HTH_trans_reg/aminotransferase"/>
</dbReference>
<evidence type="ECO:0000256" key="1">
    <source>
        <dbReference type="ARBA" id="ARBA00005384"/>
    </source>
</evidence>
<dbReference type="Pfam" id="PF00155">
    <property type="entry name" value="Aminotran_1_2"/>
    <property type="match status" value="1"/>
</dbReference>
<feature type="domain" description="HTH gntR-type" evidence="6">
    <location>
        <begin position="1"/>
        <end position="69"/>
    </location>
</feature>
<accession>A0ABV4R5Y9</accession>
<dbReference type="InterPro" id="IPR004839">
    <property type="entry name" value="Aminotransferase_I/II_large"/>
</dbReference>
<name>A0ABV4R5Y9_9ACTN</name>
<dbReference type="PANTHER" id="PTHR46577">
    <property type="entry name" value="HTH-TYPE TRANSCRIPTIONAL REGULATORY PROTEIN GABR"/>
    <property type="match status" value="1"/>
</dbReference>
<dbReference type="SUPFAM" id="SSF46785">
    <property type="entry name" value="Winged helix' DNA-binding domain"/>
    <property type="match status" value="1"/>
</dbReference>
<dbReference type="Gene3D" id="1.10.10.10">
    <property type="entry name" value="Winged helix-like DNA-binding domain superfamily/Winged helix DNA-binding domain"/>
    <property type="match status" value="1"/>
</dbReference>
<dbReference type="InterPro" id="IPR015422">
    <property type="entry name" value="PyrdxlP-dep_Trfase_small"/>
</dbReference>
<dbReference type="PANTHER" id="PTHR46577:SF1">
    <property type="entry name" value="HTH-TYPE TRANSCRIPTIONAL REGULATORY PROTEIN GABR"/>
    <property type="match status" value="1"/>
</dbReference>
<dbReference type="PROSITE" id="PS50949">
    <property type="entry name" value="HTH_GNTR"/>
    <property type="match status" value="1"/>
</dbReference>